<keyword evidence="2" id="KW-0812">Transmembrane</keyword>
<feature type="compositionally biased region" description="Basic and acidic residues" evidence="1">
    <location>
        <begin position="148"/>
        <end position="163"/>
    </location>
</feature>
<dbReference type="Proteomes" id="UP000824156">
    <property type="component" value="Unassembled WGS sequence"/>
</dbReference>
<name>A0A9D1W7A8_9SPHI</name>
<dbReference type="AlphaFoldDB" id="A0A9D1W7A8"/>
<evidence type="ECO:0000313" key="4">
    <source>
        <dbReference type="Proteomes" id="UP000824156"/>
    </source>
</evidence>
<proteinExistence type="predicted"/>
<feature type="region of interest" description="Disordered" evidence="1">
    <location>
        <begin position="140"/>
        <end position="163"/>
    </location>
</feature>
<evidence type="ECO:0000256" key="2">
    <source>
        <dbReference type="SAM" id="Phobius"/>
    </source>
</evidence>
<keyword evidence="2" id="KW-1133">Transmembrane helix</keyword>
<protein>
    <submittedName>
        <fullName evidence="3">Uncharacterized protein</fullName>
    </submittedName>
</protein>
<comment type="caution">
    <text evidence="3">The sequence shown here is derived from an EMBL/GenBank/DDBJ whole genome shotgun (WGS) entry which is preliminary data.</text>
</comment>
<accession>A0A9D1W7A8</accession>
<evidence type="ECO:0000313" key="3">
    <source>
        <dbReference type="EMBL" id="HIX53518.1"/>
    </source>
</evidence>
<evidence type="ECO:0000256" key="1">
    <source>
        <dbReference type="SAM" id="MobiDB-lite"/>
    </source>
</evidence>
<reference evidence="3" key="1">
    <citation type="journal article" date="2021" name="PeerJ">
        <title>Extensive microbial diversity within the chicken gut microbiome revealed by metagenomics and culture.</title>
        <authorList>
            <person name="Gilroy R."/>
            <person name="Ravi A."/>
            <person name="Getino M."/>
            <person name="Pursley I."/>
            <person name="Horton D.L."/>
            <person name="Alikhan N.F."/>
            <person name="Baker D."/>
            <person name="Gharbi K."/>
            <person name="Hall N."/>
            <person name="Watson M."/>
            <person name="Adriaenssens E.M."/>
            <person name="Foster-Nyarko E."/>
            <person name="Jarju S."/>
            <person name="Secka A."/>
            <person name="Antonio M."/>
            <person name="Oren A."/>
            <person name="Chaudhuri R.R."/>
            <person name="La Ragione R."/>
            <person name="Hildebrand F."/>
            <person name="Pallen M.J."/>
        </authorList>
    </citation>
    <scope>NUCLEOTIDE SEQUENCE</scope>
    <source>
        <strain evidence="3">1719</strain>
    </source>
</reference>
<feature type="transmembrane region" description="Helical" evidence="2">
    <location>
        <begin position="71"/>
        <end position="89"/>
    </location>
</feature>
<sequence>MKKDNWKEVKDKYWQGESSLKEERQLKDKGSYFESLQEAKAEKMDWSFDEFLAKAEDEPQQTPAKRKTIPLWKYAGTAAAMLLIGFALFNAPLPQQNGNEETIALQKDTALGNSQQEGSELDVDIKEKAAPDVLKQAQETLVNSADQPAKEAAPKDETPDERPMVLVNGKPVYDEEATEIIKASLYVVASKLKEGKQAVEKIKHLNIKL</sequence>
<reference evidence="3" key="2">
    <citation type="submission" date="2021-04" db="EMBL/GenBank/DDBJ databases">
        <authorList>
            <person name="Gilroy R."/>
        </authorList>
    </citation>
    <scope>NUCLEOTIDE SEQUENCE</scope>
    <source>
        <strain evidence="3">1719</strain>
    </source>
</reference>
<dbReference type="EMBL" id="DXEZ01000017">
    <property type="protein sequence ID" value="HIX53518.1"/>
    <property type="molecule type" value="Genomic_DNA"/>
</dbReference>
<keyword evidence="2" id="KW-0472">Membrane</keyword>
<organism evidence="3 4">
    <name type="scientific">Candidatus Sphingobacterium stercoripullorum</name>
    <dbReference type="NCBI Taxonomy" id="2838759"/>
    <lineage>
        <taxon>Bacteria</taxon>
        <taxon>Pseudomonadati</taxon>
        <taxon>Bacteroidota</taxon>
        <taxon>Sphingobacteriia</taxon>
        <taxon>Sphingobacteriales</taxon>
        <taxon>Sphingobacteriaceae</taxon>
        <taxon>Sphingobacterium</taxon>
    </lineage>
</organism>
<gene>
    <name evidence="3" type="ORF">H9853_00700</name>
</gene>